<evidence type="ECO:0000313" key="1">
    <source>
        <dbReference type="EMBL" id="SVC79186.1"/>
    </source>
</evidence>
<name>A0A382Q178_9ZZZZ</name>
<proteinExistence type="predicted"/>
<dbReference type="AlphaFoldDB" id="A0A382Q178"/>
<gene>
    <name evidence="1" type="ORF">METZ01_LOCUS332040</name>
</gene>
<accession>A0A382Q178</accession>
<protein>
    <submittedName>
        <fullName evidence="1">Uncharacterized protein</fullName>
    </submittedName>
</protein>
<sequence length="45" mass="5317">MKRIHRSHSNRTKVDVCGKIFYSDAVDPEIVSFVFYDRTIIIMDI</sequence>
<dbReference type="EMBL" id="UINC01111172">
    <property type="protein sequence ID" value="SVC79186.1"/>
    <property type="molecule type" value="Genomic_DNA"/>
</dbReference>
<reference evidence="1" key="1">
    <citation type="submission" date="2018-05" db="EMBL/GenBank/DDBJ databases">
        <authorList>
            <person name="Lanie J.A."/>
            <person name="Ng W.-L."/>
            <person name="Kazmierczak K.M."/>
            <person name="Andrzejewski T.M."/>
            <person name="Davidsen T.M."/>
            <person name="Wayne K.J."/>
            <person name="Tettelin H."/>
            <person name="Glass J.I."/>
            <person name="Rusch D."/>
            <person name="Podicherti R."/>
            <person name="Tsui H.-C.T."/>
            <person name="Winkler M.E."/>
        </authorList>
    </citation>
    <scope>NUCLEOTIDE SEQUENCE</scope>
</reference>
<organism evidence="1">
    <name type="scientific">marine metagenome</name>
    <dbReference type="NCBI Taxonomy" id="408172"/>
    <lineage>
        <taxon>unclassified sequences</taxon>
        <taxon>metagenomes</taxon>
        <taxon>ecological metagenomes</taxon>
    </lineage>
</organism>